<dbReference type="AlphaFoldDB" id="A0A7X0BU25"/>
<feature type="domain" description="HTH araC/xylS-type" evidence="4">
    <location>
        <begin position="219"/>
        <end position="317"/>
    </location>
</feature>
<dbReference type="PANTHER" id="PTHR43130:SF11">
    <property type="entry name" value="TRANSCRIPTIONAL REGULATORY PROTEIN"/>
    <property type="match status" value="1"/>
</dbReference>
<dbReference type="Gene3D" id="3.40.50.880">
    <property type="match status" value="1"/>
</dbReference>
<dbReference type="RefSeq" id="WP_184683578.1">
    <property type="nucleotide sequence ID" value="NZ_JACHLL010000004.1"/>
</dbReference>
<dbReference type="SMART" id="SM00342">
    <property type="entry name" value="HTH_ARAC"/>
    <property type="match status" value="1"/>
</dbReference>
<dbReference type="PANTHER" id="PTHR43130">
    <property type="entry name" value="ARAC-FAMILY TRANSCRIPTIONAL REGULATOR"/>
    <property type="match status" value="1"/>
</dbReference>
<dbReference type="SUPFAM" id="SSF46689">
    <property type="entry name" value="Homeodomain-like"/>
    <property type="match status" value="2"/>
</dbReference>
<sequence>MPKPVPHRVAVLLCPQHSLASLGLVLDVFRMANHLPGAPYFELLRVSETGQAVAHEDGLLSVDGGPECLAQMDLVVIPSLWMAGPAAVAGSPRLIQALRELPERVLVASLCSGVYLLAASGRLDQRPATTHWMLADGLQARYPRVQVQAACNLTQSGNLICSGGSLAGVDACLQAVERLCGREIAEGLARLLVTDLRHGPQSAYMPSPGWRRHADGEIQATQAYLAEHFAETLSLEALAAQIHVSVRTLQRRFLAACGMTPMQYQQALRIERSKDLLENSRLPVEAIAEQVGYQDRVAFGRLFKRLTGLTPAAYRQRQGWRHQPGTDRDSTA</sequence>
<evidence type="ECO:0000256" key="3">
    <source>
        <dbReference type="ARBA" id="ARBA00023163"/>
    </source>
</evidence>
<evidence type="ECO:0000313" key="5">
    <source>
        <dbReference type="EMBL" id="MBB6342241.1"/>
    </source>
</evidence>
<evidence type="ECO:0000256" key="1">
    <source>
        <dbReference type="ARBA" id="ARBA00023015"/>
    </source>
</evidence>
<accession>A0A7X0BU25</accession>
<dbReference type="InterPro" id="IPR009057">
    <property type="entry name" value="Homeodomain-like_sf"/>
</dbReference>
<keyword evidence="2" id="KW-0238">DNA-binding</keyword>
<dbReference type="PROSITE" id="PS01124">
    <property type="entry name" value="HTH_ARAC_FAMILY_2"/>
    <property type="match status" value="1"/>
</dbReference>
<dbReference type="InterPro" id="IPR029062">
    <property type="entry name" value="Class_I_gatase-like"/>
</dbReference>
<dbReference type="GO" id="GO:0009893">
    <property type="term" value="P:positive regulation of metabolic process"/>
    <property type="evidence" value="ECO:0007669"/>
    <property type="project" value="UniProtKB-ARBA"/>
</dbReference>
<comment type="caution">
    <text evidence="5">The sequence shown here is derived from an EMBL/GenBank/DDBJ whole genome shotgun (WGS) entry which is preliminary data.</text>
</comment>
<dbReference type="GO" id="GO:0003700">
    <property type="term" value="F:DNA-binding transcription factor activity"/>
    <property type="evidence" value="ECO:0007669"/>
    <property type="project" value="InterPro"/>
</dbReference>
<dbReference type="Pfam" id="PF01965">
    <property type="entry name" value="DJ-1_PfpI"/>
    <property type="match status" value="1"/>
</dbReference>
<evidence type="ECO:0000313" key="6">
    <source>
        <dbReference type="Proteomes" id="UP000557193"/>
    </source>
</evidence>
<keyword evidence="1" id="KW-0805">Transcription regulation</keyword>
<dbReference type="EMBL" id="JACHLL010000004">
    <property type="protein sequence ID" value="MBB6342241.1"/>
    <property type="molecule type" value="Genomic_DNA"/>
</dbReference>
<dbReference type="Gene3D" id="1.10.10.60">
    <property type="entry name" value="Homeodomain-like"/>
    <property type="match status" value="1"/>
</dbReference>
<dbReference type="InterPro" id="IPR018062">
    <property type="entry name" value="HTH_AraC-typ_CS"/>
</dbReference>
<evidence type="ECO:0000259" key="4">
    <source>
        <dbReference type="PROSITE" id="PS01124"/>
    </source>
</evidence>
<keyword evidence="3" id="KW-0804">Transcription</keyword>
<dbReference type="GO" id="GO:0043565">
    <property type="term" value="F:sequence-specific DNA binding"/>
    <property type="evidence" value="ECO:0007669"/>
    <property type="project" value="InterPro"/>
</dbReference>
<keyword evidence="6" id="KW-1185">Reference proteome</keyword>
<dbReference type="InterPro" id="IPR018060">
    <property type="entry name" value="HTH_AraC"/>
</dbReference>
<dbReference type="Proteomes" id="UP000557193">
    <property type="component" value="Unassembled WGS sequence"/>
</dbReference>
<name>A0A7X0BU25_9PSED</name>
<dbReference type="PROSITE" id="PS00041">
    <property type="entry name" value="HTH_ARAC_FAMILY_1"/>
    <property type="match status" value="1"/>
</dbReference>
<organism evidence="5 6">
    <name type="scientific">Pseudomonas fluvialis</name>
    <dbReference type="NCBI Taxonomy" id="1793966"/>
    <lineage>
        <taxon>Bacteria</taxon>
        <taxon>Pseudomonadati</taxon>
        <taxon>Pseudomonadota</taxon>
        <taxon>Gammaproteobacteria</taxon>
        <taxon>Pseudomonadales</taxon>
        <taxon>Pseudomonadaceae</taxon>
        <taxon>Pseudomonas</taxon>
    </lineage>
</organism>
<evidence type="ECO:0000256" key="2">
    <source>
        <dbReference type="ARBA" id="ARBA00023125"/>
    </source>
</evidence>
<dbReference type="InterPro" id="IPR052158">
    <property type="entry name" value="INH-QAR"/>
</dbReference>
<dbReference type="Pfam" id="PF12833">
    <property type="entry name" value="HTH_18"/>
    <property type="match status" value="1"/>
</dbReference>
<dbReference type="InterPro" id="IPR002818">
    <property type="entry name" value="DJ-1/PfpI"/>
</dbReference>
<dbReference type="PRINTS" id="PR00032">
    <property type="entry name" value="HTHARAC"/>
</dbReference>
<dbReference type="SUPFAM" id="SSF52317">
    <property type="entry name" value="Class I glutamine amidotransferase-like"/>
    <property type="match status" value="1"/>
</dbReference>
<gene>
    <name evidence="5" type="ORF">HNP49_002423</name>
</gene>
<dbReference type="InterPro" id="IPR020449">
    <property type="entry name" value="Tscrpt_reg_AraC-type_HTH"/>
</dbReference>
<reference evidence="5 6" key="1">
    <citation type="submission" date="2020-08" db="EMBL/GenBank/DDBJ databases">
        <title>Functional genomics of gut bacteria from endangered species of beetles.</title>
        <authorList>
            <person name="Carlos-Shanley C."/>
        </authorList>
    </citation>
    <scope>NUCLEOTIDE SEQUENCE [LARGE SCALE GENOMIC DNA]</scope>
    <source>
        <strain evidence="5 6">S00202</strain>
    </source>
</reference>
<protein>
    <submittedName>
        <fullName evidence="5">Transcriptional regulator GlxA family with amidase domain</fullName>
    </submittedName>
</protein>
<proteinExistence type="predicted"/>